<evidence type="ECO:0000259" key="1">
    <source>
        <dbReference type="SMART" id="SM00849"/>
    </source>
</evidence>
<sequence>MQLRVLGCSGSDLPGHNLTSFCIDDTILLDAGSVTSSLDLAAQARLEHIFVTHSHLDHIKDILFLADNLIEFFTAGSRPPVQIHGLPEVLDAIATHLLNDTIWPDFTVIPAESPVLTYAPMTPGVPVVIGDISVVTHPVNHAQAASGYVLWQDGGAKNIAYTGDTGPCDSFWQAMDALPFALTHLITEASFPSDLATLAAVSKHLTPRLLRTELNKLRARPGIFIYHMKAPFAAQIEHELEHELAGYSYRLLREHDVITI</sequence>
<dbReference type="PANTHER" id="PTHR28283:SF1">
    <property type="entry name" value="3',5'-CYCLIC-NUCLEOTIDE PHOSPHODIESTERASE 1"/>
    <property type="match status" value="1"/>
</dbReference>
<dbReference type="Pfam" id="PF12706">
    <property type="entry name" value="Lactamase_B_2"/>
    <property type="match status" value="1"/>
</dbReference>
<dbReference type="InterPro" id="IPR001279">
    <property type="entry name" value="Metallo-B-lactamas"/>
</dbReference>
<dbReference type="GO" id="GO:1902660">
    <property type="term" value="P:negative regulation of glucose mediated signaling pathway"/>
    <property type="evidence" value="ECO:0007669"/>
    <property type="project" value="TreeGrafter"/>
</dbReference>
<gene>
    <name evidence="2" type="ORF">GTA51_16600</name>
</gene>
<dbReference type="CDD" id="cd07735">
    <property type="entry name" value="class_II_PDE_MBL-fold"/>
    <property type="match status" value="1"/>
</dbReference>
<keyword evidence="3" id="KW-1185">Reference proteome</keyword>
<dbReference type="InterPro" id="IPR000396">
    <property type="entry name" value="Pdiesterase2"/>
</dbReference>
<name>A0A7C9MWU7_9BACT</name>
<dbReference type="GO" id="GO:0047555">
    <property type="term" value="F:3',5'-cyclic-GMP phosphodiesterase activity"/>
    <property type="evidence" value="ECO:0007669"/>
    <property type="project" value="TreeGrafter"/>
</dbReference>
<dbReference type="AlphaFoldDB" id="A0A7C9MWU7"/>
<dbReference type="RefSeq" id="WP_160963027.1">
    <property type="nucleotide sequence ID" value="NZ_WVUD01000041.1"/>
</dbReference>
<reference evidence="2 3" key="1">
    <citation type="submission" date="2020-01" db="EMBL/GenBank/DDBJ databases">
        <title>Genome sequence of Desulfovibrio aerotolerans DSM 16695(T).</title>
        <authorList>
            <person name="Karnachuk O."/>
            <person name="Avakyan M."/>
            <person name="Mardanov A."/>
            <person name="Kadnikov V."/>
            <person name="Ravin N."/>
        </authorList>
    </citation>
    <scope>NUCLEOTIDE SEQUENCE [LARGE SCALE GENOMIC DNA]</scope>
    <source>
        <strain evidence="2 3">DSM 16695</strain>
    </source>
</reference>
<dbReference type="Proteomes" id="UP000482487">
    <property type="component" value="Unassembled WGS sequence"/>
</dbReference>
<dbReference type="EMBL" id="WVUD01000041">
    <property type="protein sequence ID" value="MYL84734.1"/>
    <property type="molecule type" value="Genomic_DNA"/>
</dbReference>
<evidence type="ECO:0000313" key="2">
    <source>
        <dbReference type="EMBL" id="MYL84734.1"/>
    </source>
</evidence>
<proteinExistence type="predicted"/>
<dbReference type="PRINTS" id="PR00388">
    <property type="entry name" value="PDIESTERASE2"/>
</dbReference>
<evidence type="ECO:0000313" key="3">
    <source>
        <dbReference type="Proteomes" id="UP000482487"/>
    </source>
</evidence>
<dbReference type="OrthoDB" id="9803916at2"/>
<dbReference type="InterPro" id="IPR036866">
    <property type="entry name" value="RibonucZ/Hydroxyglut_hydro"/>
</dbReference>
<dbReference type="GO" id="GO:0006198">
    <property type="term" value="P:cAMP catabolic process"/>
    <property type="evidence" value="ECO:0007669"/>
    <property type="project" value="InterPro"/>
</dbReference>
<organism evidence="2 3">
    <name type="scientific">Solidesulfovibrio aerotolerans</name>
    <dbReference type="NCBI Taxonomy" id="295255"/>
    <lineage>
        <taxon>Bacteria</taxon>
        <taxon>Pseudomonadati</taxon>
        <taxon>Thermodesulfobacteriota</taxon>
        <taxon>Desulfovibrionia</taxon>
        <taxon>Desulfovibrionales</taxon>
        <taxon>Desulfovibrionaceae</taxon>
        <taxon>Solidesulfovibrio</taxon>
    </lineage>
</organism>
<dbReference type="PANTHER" id="PTHR28283">
    <property type="entry name" value="3',5'-CYCLIC-NUCLEOTIDE PHOSPHODIESTERASE 1"/>
    <property type="match status" value="1"/>
</dbReference>
<dbReference type="SMART" id="SM00849">
    <property type="entry name" value="Lactamase_B"/>
    <property type="match status" value="1"/>
</dbReference>
<feature type="domain" description="Metallo-beta-lactamase" evidence="1">
    <location>
        <begin position="15"/>
        <end position="227"/>
    </location>
</feature>
<dbReference type="Gene3D" id="3.60.15.10">
    <property type="entry name" value="Ribonuclease Z/Hydroxyacylglutathione hydrolase-like"/>
    <property type="match status" value="1"/>
</dbReference>
<dbReference type="GO" id="GO:0004115">
    <property type="term" value="F:3',5'-cyclic-AMP phosphodiesterase activity"/>
    <property type="evidence" value="ECO:0007669"/>
    <property type="project" value="InterPro"/>
</dbReference>
<accession>A0A7C9MWU7</accession>
<comment type="caution">
    <text evidence="2">The sequence shown here is derived from an EMBL/GenBank/DDBJ whole genome shotgun (WGS) entry which is preliminary data.</text>
</comment>
<dbReference type="SUPFAM" id="SSF56281">
    <property type="entry name" value="Metallo-hydrolase/oxidoreductase"/>
    <property type="match status" value="1"/>
</dbReference>
<protein>
    <submittedName>
        <fullName evidence="2">3',5'-cyclic-nucleotide phosphodiesterase</fullName>
    </submittedName>
</protein>